<name>A0A1I1KU21_9GAMM</name>
<evidence type="ECO:0000256" key="3">
    <source>
        <dbReference type="ARBA" id="ARBA00022481"/>
    </source>
</evidence>
<dbReference type="SMART" id="SM00283">
    <property type="entry name" value="MA"/>
    <property type="match status" value="1"/>
</dbReference>
<sequence length="629" mass="69087">MFHSLKFTTKITMAASIVLVLVLGLFTVNNFISMRTQTEQQLELVLKEISQSVSQNIANWLNGKLNIVVSVANTYQQEDVQSLTLMQIKQANKSGDFKNTYIGKLDGTFVLNDPSIELPSDYDARQRPWYQLAKEQNSTAFTAPYIDVTTNEFTISAVAPILINGQFSGVAGGDIDMATITEIVNGIDFLGYGYAFLVNKKGRILSHPNKEYNDKELSRLFGQTMTLKSDFAEYDIDGETHLVSFIEIKGIKNVTWYLAVVIDKNIAFSSVDSFRNMAAIYMILGVFAIILMMQLSLRYLMKPMNRVSDAIKDIAQGEGDLTRRLAIEFDDEFGELSRYFNAFIDKIHSSIIQVKETTIALEKSVESLVASTESTLDMYSDQTHCTTSVAAAINELSASAIEISNNAKNASDLANSANTESEHSQSTLNENIAAIDYLSQKMASAHNSVTSLSEHTASIGQILEVIKGVSEQTNLLALNAAIEAARAGEAGRGFAVVADEVRQLAQRTQESTKEIEITIGQLQDGSSQAVTVITQSQKDSENSVVSARSAGDQMAKVTTTILEIDQVNSTVANATVEQSQVIDSLDKEITHISELNSTGQVNLNGTLEECTLLKNAFYELEQMLLKFKV</sequence>
<evidence type="ECO:0000256" key="6">
    <source>
        <dbReference type="ARBA" id="ARBA00022989"/>
    </source>
</evidence>
<organism evidence="14 15">
    <name type="scientific">Pseudoalteromonas denitrificans DSM 6059</name>
    <dbReference type="NCBI Taxonomy" id="1123010"/>
    <lineage>
        <taxon>Bacteria</taxon>
        <taxon>Pseudomonadati</taxon>
        <taxon>Pseudomonadota</taxon>
        <taxon>Gammaproteobacteria</taxon>
        <taxon>Alteromonadales</taxon>
        <taxon>Pseudoalteromonadaceae</taxon>
        <taxon>Pseudoalteromonas</taxon>
    </lineage>
</organism>
<evidence type="ECO:0000256" key="4">
    <source>
        <dbReference type="ARBA" id="ARBA00022500"/>
    </source>
</evidence>
<evidence type="ECO:0000256" key="8">
    <source>
        <dbReference type="ARBA" id="ARBA00023224"/>
    </source>
</evidence>
<dbReference type="Pfam" id="PF00015">
    <property type="entry name" value="MCPsignal"/>
    <property type="match status" value="1"/>
</dbReference>
<dbReference type="Gene3D" id="1.10.287.950">
    <property type="entry name" value="Methyl-accepting chemotaxis protein"/>
    <property type="match status" value="1"/>
</dbReference>
<dbReference type="PROSITE" id="PS50885">
    <property type="entry name" value="HAMP"/>
    <property type="match status" value="1"/>
</dbReference>
<evidence type="ECO:0000256" key="9">
    <source>
        <dbReference type="ARBA" id="ARBA00029447"/>
    </source>
</evidence>
<dbReference type="AlphaFoldDB" id="A0A1I1KU21"/>
<evidence type="ECO:0000256" key="11">
    <source>
        <dbReference type="SAM" id="Phobius"/>
    </source>
</evidence>
<comment type="similarity">
    <text evidence="9">Belongs to the methyl-accepting chemotaxis (MCP) protein family.</text>
</comment>
<dbReference type="SUPFAM" id="SSF58104">
    <property type="entry name" value="Methyl-accepting chemotaxis protein (MCP) signaling domain"/>
    <property type="match status" value="1"/>
</dbReference>
<evidence type="ECO:0000256" key="7">
    <source>
        <dbReference type="ARBA" id="ARBA00023136"/>
    </source>
</evidence>
<keyword evidence="6 11" id="KW-1133">Transmembrane helix</keyword>
<dbReference type="STRING" id="1123010.SAMN02745724_02166"/>
<evidence type="ECO:0000313" key="14">
    <source>
        <dbReference type="EMBL" id="SFC64327.1"/>
    </source>
</evidence>
<dbReference type="Pfam" id="PF02743">
    <property type="entry name" value="dCache_1"/>
    <property type="match status" value="1"/>
</dbReference>
<evidence type="ECO:0000256" key="2">
    <source>
        <dbReference type="ARBA" id="ARBA00022475"/>
    </source>
</evidence>
<feature type="domain" description="HAMP" evidence="13">
    <location>
        <begin position="298"/>
        <end position="352"/>
    </location>
</feature>
<dbReference type="InterPro" id="IPR033479">
    <property type="entry name" value="dCache_1"/>
</dbReference>
<dbReference type="EMBL" id="FOLO01000014">
    <property type="protein sequence ID" value="SFC64327.1"/>
    <property type="molecule type" value="Genomic_DNA"/>
</dbReference>
<proteinExistence type="inferred from homology"/>
<dbReference type="InterPro" id="IPR029151">
    <property type="entry name" value="Sensor-like_sf"/>
</dbReference>
<dbReference type="RefSeq" id="WP_091983548.1">
    <property type="nucleotide sequence ID" value="NZ_FOLO01000014.1"/>
</dbReference>
<feature type="transmembrane region" description="Helical" evidence="11">
    <location>
        <begin position="278"/>
        <end position="297"/>
    </location>
</feature>
<feature type="domain" description="Methyl-accepting transducer" evidence="12">
    <location>
        <begin position="357"/>
        <end position="593"/>
    </location>
</feature>
<evidence type="ECO:0000259" key="13">
    <source>
        <dbReference type="PROSITE" id="PS50885"/>
    </source>
</evidence>
<evidence type="ECO:0000259" key="12">
    <source>
        <dbReference type="PROSITE" id="PS50111"/>
    </source>
</evidence>
<dbReference type="InterPro" id="IPR004089">
    <property type="entry name" value="MCPsignal_dom"/>
</dbReference>
<keyword evidence="15" id="KW-1185">Reference proteome</keyword>
<dbReference type="GO" id="GO:0005886">
    <property type="term" value="C:plasma membrane"/>
    <property type="evidence" value="ECO:0007669"/>
    <property type="project" value="UniProtKB-SubCell"/>
</dbReference>
<reference evidence="14 15" key="1">
    <citation type="submission" date="2016-10" db="EMBL/GenBank/DDBJ databases">
        <authorList>
            <person name="de Groot N.N."/>
        </authorList>
    </citation>
    <scope>NUCLEOTIDE SEQUENCE [LARGE SCALE GENOMIC DNA]</scope>
    <source>
        <strain evidence="14 15">DSM 6059</strain>
    </source>
</reference>
<accession>A0A1I1KU21</accession>
<dbReference type="PANTHER" id="PTHR32089:SF39">
    <property type="entry name" value="METHYL-ACCEPTING CHEMOTAXIS PROTEIN HLYB"/>
    <property type="match status" value="1"/>
</dbReference>
<keyword evidence="7 11" id="KW-0472">Membrane</keyword>
<dbReference type="SMART" id="SM00304">
    <property type="entry name" value="HAMP"/>
    <property type="match status" value="1"/>
</dbReference>
<dbReference type="FunFam" id="1.10.287.950:FF:000001">
    <property type="entry name" value="Methyl-accepting chemotaxis sensory transducer"/>
    <property type="match status" value="1"/>
</dbReference>
<dbReference type="SUPFAM" id="SSF103190">
    <property type="entry name" value="Sensory domain-like"/>
    <property type="match status" value="1"/>
</dbReference>
<evidence type="ECO:0000256" key="1">
    <source>
        <dbReference type="ARBA" id="ARBA00004651"/>
    </source>
</evidence>
<keyword evidence="8 10" id="KW-0807">Transducer</keyword>
<dbReference type="Gene3D" id="3.30.450.20">
    <property type="entry name" value="PAS domain"/>
    <property type="match status" value="2"/>
</dbReference>
<dbReference type="CDD" id="cd12912">
    <property type="entry name" value="PDC2_MCP_like"/>
    <property type="match status" value="1"/>
</dbReference>
<dbReference type="OrthoDB" id="2489132at2"/>
<feature type="transmembrane region" description="Helical" evidence="11">
    <location>
        <begin position="12"/>
        <end position="32"/>
    </location>
</feature>
<protein>
    <submittedName>
        <fullName evidence="14">Methyl-accepting chemotaxis sensory transducer with Cache sensor</fullName>
    </submittedName>
</protein>
<dbReference type="CDD" id="cd11386">
    <property type="entry name" value="MCP_signal"/>
    <property type="match status" value="1"/>
</dbReference>
<keyword evidence="5 11" id="KW-0812">Transmembrane</keyword>
<dbReference type="Pfam" id="PF00672">
    <property type="entry name" value="HAMP"/>
    <property type="match status" value="1"/>
</dbReference>
<dbReference type="CDD" id="cd12913">
    <property type="entry name" value="PDC1_MCP_like"/>
    <property type="match status" value="1"/>
</dbReference>
<evidence type="ECO:0000313" key="15">
    <source>
        <dbReference type="Proteomes" id="UP000198862"/>
    </source>
</evidence>
<evidence type="ECO:0000256" key="5">
    <source>
        <dbReference type="ARBA" id="ARBA00022692"/>
    </source>
</evidence>
<dbReference type="GO" id="GO:0007165">
    <property type="term" value="P:signal transduction"/>
    <property type="evidence" value="ECO:0007669"/>
    <property type="project" value="UniProtKB-KW"/>
</dbReference>
<dbReference type="CDD" id="cd06225">
    <property type="entry name" value="HAMP"/>
    <property type="match status" value="1"/>
</dbReference>
<evidence type="ECO:0000256" key="10">
    <source>
        <dbReference type="PROSITE-ProRule" id="PRU00284"/>
    </source>
</evidence>
<keyword evidence="2" id="KW-1003">Cell membrane</keyword>
<comment type="subcellular location">
    <subcellularLocation>
        <location evidence="1">Cell membrane</location>
        <topology evidence="1">Multi-pass membrane protein</topology>
    </subcellularLocation>
</comment>
<keyword evidence="3" id="KW-0488">Methylation</keyword>
<keyword evidence="4" id="KW-0145">Chemotaxis</keyword>
<dbReference type="InterPro" id="IPR003660">
    <property type="entry name" value="HAMP_dom"/>
</dbReference>
<gene>
    <name evidence="14" type="ORF">SAMN02745724_02166</name>
</gene>
<dbReference type="Proteomes" id="UP000198862">
    <property type="component" value="Unassembled WGS sequence"/>
</dbReference>
<dbReference type="PROSITE" id="PS50111">
    <property type="entry name" value="CHEMOTAXIS_TRANSDUC_2"/>
    <property type="match status" value="1"/>
</dbReference>
<dbReference type="PANTHER" id="PTHR32089">
    <property type="entry name" value="METHYL-ACCEPTING CHEMOTAXIS PROTEIN MCPB"/>
    <property type="match status" value="1"/>
</dbReference>
<dbReference type="GO" id="GO:0006935">
    <property type="term" value="P:chemotaxis"/>
    <property type="evidence" value="ECO:0007669"/>
    <property type="project" value="UniProtKB-KW"/>
</dbReference>